<organism evidence="1 2">
    <name type="scientific">Vespula germanica</name>
    <name type="common">German yellow jacket</name>
    <name type="synonym">Paravespula germanica</name>
    <dbReference type="NCBI Taxonomy" id="30212"/>
    <lineage>
        <taxon>Eukaryota</taxon>
        <taxon>Metazoa</taxon>
        <taxon>Ecdysozoa</taxon>
        <taxon>Arthropoda</taxon>
        <taxon>Hexapoda</taxon>
        <taxon>Insecta</taxon>
        <taxon>Pterygota</taxon>
        <taxon>Neoptera</taxon>
        <taxon>Endopterygota</taxon>
        <taxon>Hymenoptera</taxon>
        <taxon>Apocrita</taxon>
        <taxon>Aculeata</taxon>
        <taxon>Vespoidea</taxon>
        <taxon>Vespidae</taxon>
        <taxon>Vespinae</taxon>
        <taxon>Vespula</taxon>
    </lineage>
</organism>
<evidence type="ECO:0000313" key="1">
    <source>
        <dbReference type="EMBL" id="KAF7381253.1"/>
    </source>
</evidence>
<reference evidence="1" key="1">
    <citation type="journal article" date="2020" name="G3 (Bethesda)">
        <title>High-Quality Assemblies for Three Invasive Social Wasps from the &lt;i&gt;Vespula&lt;/i&gt; Genus.</title>
        <authorList>
            <person name="Harrop T.W.R."/>
            <person name="Guhlin J."/>
            <person name="McLaughlin G.M."/>
            <person name="Permina E."/>
            <person name="Stockwell P."/>
            <person name="Gilligan J."/>
            <person name="Le Lec M.F."/>
            <person name="Gruber M.A.M."/>
            <person name="Quinn O."/>
            <person name="Lovegrove M."/>
            <person name="Duncan E.J."/>
            <person name="Remnant E.J."/>
            <person name="Van Eeckhoven J."/>
            <person name="Graham B."/>
            <person name="Knapp R.A."/>
            <person name="Langford K.W."/>
            <person name="Kronenberg Z."/>
            <person name="Press M.O."/>
            <person name="Eacker S.M."/>
            <person name="Wilson-Rankin E.E."/>
            <person name="Purcell J."/>
            <person name="Lester P.J."/>
            <person name="Dearden P.K."/>
        </authorList>
    </citation>
    <scope>NUCLEOTIDE SEQUENCE</scope>
    <source>
        <strain evidence="1">Linc-1</strain>
    </source>
</reference>
<protein>
    <submittedName>
        <fullName evidence="1">Uncharacterized protein</fullName>
    </submittedName>
</protein>
<dbReference type="Gene3D" id="3.30.420.10">
    <property type="entry name" value="Ribonuclease H-like superfamily/Ribonuclease H"/>
    <property type="match status" value="1"/>
</dbReference>
<dbReference type="EMBL" id="JACSDZ010000022">
    <property type="protein sequence ID" value="KAF7381253.1"/>
    <property type="molecule type" value="Genomic_DNA"/>
</dbReference>
<dbReference type="InterPro" id="IPR036397">
    <property type="entry name" value="RNaseH_sf"/>
</dbReference>
<dbReference type="Proteomes" id="UP000617340">
    <property type="component" value="Unassembled WGS sequence"/>
</dbReference>
<accession>A0A834J3E0</accession>
<keyword evidence="2" id="KW-1185">Reference proteome</keyword>
<gene>
    <name evidence="1" type="ORF">HZH68_016128</name>
</gene>
<dbReference type="AlphaFoldDB" id="A0A834J3E0"/>
<dbReference type="GO" id="GO:0003676">
    <property type="term" value="F:nucleic acid binding"/>
    <property type="evidence" value="ECO:0007669"/>
    <property type="project" value="InterPro"/>
</dbReference>
<proteinExistence type="predicted"/>
<name>A0A834J3E0_VESGE</name>
<sequence>MVRAIFQFKSNRDFLEQLITVDNKKSSNINQLYHIVESAWNKIPVDCCIHLINSMPHKCTEMIEKKDGHIKKAEKEFNASIDVTPASSPLPARNNLDVHSHGWAFPSPVRRRATTSQ</sequence>
<evidence type="ECO:0000313" key="2">
    <source>
        <dbReference type="Proteomes" id="UP000617340"/>
    </source>
</evidence>
<comment type="caution">
    <text evidence="1">The sequence shown here is derived from an EMBL/GenBank/DDBJ whole genome shotgun (WGS) entry which is preliminary data.</text>
</comment>